<feature type="compositionally biased region" description="Polar residues" evidence="1">
    <location>
        <begin position="53"/>
        <end position="62"/>
    </location>
</feature>
<sequence length="99" mass="11262">MVYFSQRLKVSKKCNMPSLDNEASFASSKNNAKLSRSSSVQSHREQAKERRGSPSSQAVTSRLDQKRQKIRTAYAKRSGQQIEQSTSLNEKPRETRTAR</sequence>
<feature type="compositionally biased region" description="Basic and acidic residues" evidence="1">
    <location>
        <begin position="90"/>
        <end position="99"/>
    </location>
</feature>
<dbReference type="AlphaFoldDB" id="A0A4Y2AKA1"/>
<protein>
    <submittedName>
        <fullName evidence="2">Uncharacterized protein</fullName>
    </submittedName>
</protein>
<feature type="compositionally biased region" description="Basic and acidic residues" evidence="1">
    <location>
        <begin position="42"/>
        <end position="52"/>
    </location>
</feature>
<evidence type="ECO:0000313" key="2">
    <source>
        <dbReference type="EMBL" id="GBL79625.1"/>
    </source>
</evidence>
<organism evidence="2 3">
    <name type="scientific">Araneus ventricosus</name>
    <name type="common">Orbweaver spider</name>
    <name type="synonym">Epeira ventricosa</name>
    <dbReference type="NCBI Taxonomy" id="182803"/>
    <lineage>
        <taxon>Eukaryota</taxon>
        <taxon>Metazoa</taxon>
        <taxon>Ecdysozoa</taxon>
        <taxon>Arthropoda</taxon>
        <taxon>Chelicerata</taxon>
        <taxon>Arachnida</taxon>
        <taxon>Araneae</taxon>
        <taxon>Araneomorphae</taxon>
        <taxon>Entelegynae</taxon>
        <taxon>Araneoidea</taxon>
        <taxon>Araneidae</taxon>
        <taxon>Araneus</taxon>
    </lineage>
</organism>
<gene>
    <name evidence="2" type="ORF">AVEN_18180_1</name>
</gene>
<feature type="compositionally biased region" description="Polar residues" evidence="1">
    <location>
        <begin position="78"/>
        <end position="89"/>
    </location>
</feature>
<reference evidence="2 3" key="1">
    <citation type="journal article" date="2019" name="Sci. Rep.">
        <title>Orb-weaving spider Araneus ventricosus genome elucidates the spidroin gene catalogue.</title>
        <authorList>
            <person name="Kono N."/>
            <person name="Nakamura H."/>
            <person name="Ohtoshi R."/>
            <person name="Moran D.A.P."/>
            <person name="Shinohara A."/>
            <person name="Yoshida Y."/>
            <person name="Fujiwara M."/>
            <person name="Mori M."/>
            <person name="Tomita M."/>
            <person name="Arakawa K."/>
        </authorList>
    </citation>
    <scope>NUCLEOTIDE SEQUENCE [LARGE SCALE GENOMIC DNA]</scope>
</reference>
<proteinExistence type="predicted"/>
<dbReference type="Proteomes" id="UP000499080">
    <property type="component" value="Unassembled WGS sequence"/>
</dbReference>
<dbReference type="EMBL" id="BGPR01000019">
    <property type="protein sequence ID" value="GBL79625.1"/>
    <property type="molecule type" value="Genomic_DNA"/>
</dbReference>
<accession>A0A4Y2AKA1</accession>
<name>A0A4Y2AKA1_ARAVE</name>
<feature type="region of interest" description="Disordered" evidence="1">
    <location>
        <begin position="18"/>
        <end position="99"/>
    </location>
</feature>
<feature type="compositionally biased region" description="Polar residues" evidence="1">
    <location>
        <begin position="24"/>
        <end position="41"/>
    </location>
</feature>
<evidence type="ECO:0000256" key="1">
    <source>
        <dbReference type="SAM" id="MobiDB-lite"/>
    </source>
</evidence>
<comment type="caution">
    <text evidence="2">The sequence shown here is derived from an EMBL/GenBank/DDBJ whole genome shotgun (WGS) entry which is preliminary data.</text>
</comment>
<evidence type="ECO:0000313" key="3">
    <source>
        <dbReference type="Proteomes" id="UP000499080"/>
    </source>
</evidence>
<keyword evidence="3" id="KW-1185">Reference proteome</keyword>